<dbReference type="GO" id="GO:0004805">
    <property type="term" value="F:trehalose-phosphatase activity"/>
    <property type="evidence" value="ECO:0007669"/>
    <property type="project" value="UniProtKB-EC"/>
</dbReference>
<dbReference type="RefSeq" id="WP_254269603.1">
    <property type="nucleotide sequence ID" value="NZ_CP100400.1"/>
</dbReference>
<dbReference type="PANTHER" id="PTHR43768:SF3">
    <property type="entry name" value="TREHALOSE 6-PHOSPHATE PHOSPHATASE"/>
    <property type="match status" value="1"/>
</dbReference>
<dbReference type="InterPro" id="IPR036412">
    <property type="entry name" value="HAD-like_sf"/>
</dbReference>
<comment type="catalytic activity">
    <reaction evidence="4">
        <text>alpha,alpha-trehalose 6-phosphate + H2O = alpha,alpha-trehalose + phosphate</text>
        <dbReference type="Rhea" id="RHEA:23420"/>
        <dbReference type="ChEBI" id="CHEBI:15377"/>
        <dbReference type="ChEBI" id="CHEBI:16551"/>
        <dbReference type="ChEBI" id="CHEBI:43474"/>
        <dbReference type="ChEBI" id="CHEBI:58429"/>
        <dbReference type="EC" id="3.1.3.12"/>
    </reaction>
</comment>
<feature type="compositionally biased region" description="Acidic residues" evidence="5">
    <location>
        <begin position="21"/>
        <end position="44"/>
    </location>
</feature>
<keyword evidence="4" id="KW-0479">Metal-binding</keyword>
<evidence type="ECO:0000256" key="3">
    <source>
        <dbReference type="ARBA" id="ARBA00022801"/>
    </source>
</evidence>
<dbReference type="InterPro" id="IPR003337">
    <property type="entry name" value="Trehalose_PPase"/>
</dbReference>
<dbReference type="GO" id="GO:0046872">
    <property type="term" value="F:metal ion binding"/>
    <property type="evidence" value="ECO:0007669"/>
    <property type="project" value="UniProtKB-KW"/>
</dbReference>
<feature type="compositionally biased region" description="Basic and acidic residues" evidence="5">
    <location>
        <begin position="1"/>
        <end position="20"/>
    </location>
</feature>
<dbReference type="Gene3D" id="3.30.70.1020">
    <property type="entry name" value="Trehalose-6-phosphate phosphatase related protein, domain 2"/>
    <property type="match status" value="1"/>
</dbReference>
<dbReference type="SUPFAM" id="SSF56784">
    <property type="entry name" value="HAD-like"/>
    <property type="match status" value="1"/>
</dbReference>
<keyword evidence="3 4" id="KW-0378">Hydrolase</keyword>
<sequence>MADSTDPDHDGDTDPDHDGDTDPDDSTDGETVPDDDADGPDDADAEIPARLRENLYVVVEELVDHEGLLVALDFDGTLAAIENLPEEATIPDPTREAVASLADEPNVEVAVVSGRELADVRERVGVPDISYAGNHGLEIHADEYTVHPTASAAKDDIAELCDLLTDELADIEGVIVENKGVTATVHHRLVDDDEVPRVVDSVESLVAARDDVRLTTGKDVLELRPAVEWDKGEAVRELRDELVPDDERWLPVYVGDDTTDEAAFSLLDDRGLGVKVGDDPATEAPYRVADPEAVRAVLEWLHEYGVEFVAADHRDGSAETS</sequence>
<protein>
    <recommendedName>
        <fullName evidence="4">Trehalose 6-phosphate phosphatase</fullName>
        <ecNumber evidence="4">3.1.3.12</ecNumber>
    </recommendedName>
</protein>
<gene>
    <name evidence="6" type="primary">otsB</name>
    <name evidence="6" type="ORF">ACFO9K_10390</name>
</gene>
<dbReference type="NCBIfam" id="TIGR00685">
    <property type="entry name" value="T6PP"/>
    <property type="match status" value="1"/>
</dbReference>
<comment type="pathway">
    <text evidence="1 4">Glycan biosynthesis; trehalose biosynthesis.</text>
</comment>
<keyword evidence="7" id="KW-1185">Reference proteome</keyword>
<comment type="similarity">
    <text evidence="2 4">Belongs to the trehalose phosphatase family.</text>
</comment>
<evidence type="ECO:0000256" key="4">
    <source>
        <dbReference type="RuleBase" id="RU361117"/>
    </source>
</evidence>
<comment type="cofactor">
    <cofactor evidence="4">
        <name>Mg(2+)</name>
        <dbReference type="ChEBI" id="CHEBI:18420"/>
    </cofactor>
</comment>
<accession>A0ABD5Q1Z7</accession>
<evidence type="ECO:0000256" key="2">
    <source>
        <dbReference type="ARBA" id="ARBA00008770"/>
    </source>
</evidence>
<name>A0ABD5Q1Z7_9EURY</name>
<evidence type="ECO:0000256" key="1">
    <source>
        <dbReference type="ARBA" id="ARBA00005199"/>
    </source>
</evidence>
<dbReference type="AlphaFoldDB" id="A0ABD5Q1Z7"/>
<dbReference type="GeneID" id="73044636"/>
<reference evidence="6 7" key="1">
    <citation type="journal article" date="2019" name="Int. J. Syst. Evol. Microbiol.">
        <title>The Global Catalogue of Microorganisms (GCM) 10K type strain sequencing project: providing services to taxonomists for standard genome sequencing and annotation.</title>
        <authorList>
            <consortium name="The Broad Institute Genomics Platform"/>
            <consortium name="The Broad Institute Genome Sequencing Center for Infectious Disease"/>
            <person name="Wu L."/>
            <person name="Ma J."/>
        </authorList>
    </citation>
    <scope>NUCLEOTIDE SEQUENCE [LARGE SCALE GENOMIC DNA]</scope>
    <source>
        <strain evidence="6 7">XZYJ18</strain>
    </source>
</reference>
<dbReference type="EC" id="3.1.3.12" evidence="4"/>
<dbReference type="EMBL" id="JBHSHT010000001">
    <property type="protein sequence ID" value="MFC4824670.1"/>
    <property type="molecule type" value="Genomic_DNA"/>
</dbReference>
<proteinExistence type="inferred from homology"/>
<evidence type="ECO:0000313" key="7">
    <source>
        <dbReference type="Proteomes" id="UP001595945"/>
    </source>
</evidence>
<dbReference type="Gene3D" id="3.40.50.1000">
    <property type="entry name" value="HAD superfamily/HAD-like"/>
    <property type="match status" value="1"/>
</dbReference>
<dbReference type="Proteomes" id="UP001595945">
    <property type="component" value="Unassembled WGS sequence"/>
</dbReference>
<comment type="function">
    <text evidence="4">Removes the phosphate from trehalose 6-phosphate to produce free trehalose.</text>
</comment>
<keyword evidence="4" id="KW-0460">Magnesium</keyword>
<dbReference type="NCBIfam" id="TIGR01484">
    <property type="entry name" value="HAD-SF-IIB"/>
    <property type="match status" value="1"/>
</dbReference>
<organism evidence="6 7">
    <name type="scientific">Halorussus aquaticus</name>
    <dbReference type="NCBI Taxonomy" id="2953748"/>
    <lineage>
        <taxon>Archaea</taxon>
        <taxon>Methanobacteriati</taxon>
        <taxon>Methanobacteriota</taxon>
        <taxon>Stenosarchaea group</taxon>
        <taxon>Halobacteria</taxon>
        <taxon>Halobacteriales</taxon>
        <taxon>Haladaptataceae</taxon>
        <taxon>Halorussus</taxon>
    </lineage>
</organism>
<evidence type="ECO:0000256" key="5">
    <source>
        <dbReference type="SAM" id="MobiDB-lite"/>
    </source>
</evidence>
<dbReference type="Pfam" id="PF02358">
    <property type="entry name" value="Trehalose_PPase"/>
    <property type="match status" value="1"/>
</dbReference>
<dbReference type="InterPro" id="IPR023214">
    <property type="entry name" value="HAD_sf"/>
</dbReference>
<dbReference type="InterPro" id="IPR044651">
    <property type="entry name" value="OTSB-like"/>
</dbReference>
<comment type="caution">
    <text evidence="6">The sequence shown here is derived from an EMBL/GenBank/DDBJ whole genome shotgun (WGS) entry which is preliminary data.</text>
</comment>
<feature type="region of interest" description="Disordered" evidence="5">
    <location>
        <begin position="1"/>
        <end position="44"/>
    </location>
</feature>
<dbReference type="InterPro" id="IPR006379">
    <property type="entry name" value="HAD-SF_hydro_IIB"/>
</dbReference>
<dbReference type="PANTHER" id="PTHR43768">
    <property type="entry name" value="TREHALOSE 6-PHOSPHATE PHOSPHATASE"/>
    <property type="match status" value="1"/>
</dbReference>
<evidence type="ECO:0000313" key="6">
    <source>
        <dbReference type="EMBL" id="MFC4824670.1"/>
    </source>
</evidence>